<dbReference type="RefSeq" id="WP_263038504.1">
    <property type="nucleotide sequence ID" value="NZ_JAOTPL010000017.1"/>
</dbReference>
<dbReference type="AlphaFoldDB" id="A0AAE3IQ46"/>
<sequence>MLKNTLFVFVAILAISCSNRIDRKVMLFYNGDASISQYKIVNKTNQLFSSKEFDISGFAYADQIEIDKDGKKYTIPIPKQTGYYVLNISSDTVYGSLKPSRPLVIDSANTAQAKALADSLQQLLEGKNISAANHNYRVLPNELILVSANVEGVRLFPPYKEMYGTVEGPADGSAPEIYKFNATEEVKFELANYRNIYEPVVLKRKPAKK</sequence>
<keyword evidence="2" id="KW-1185">Reference proteome</keyword>
<dbReference type="EMBL" id="JAOTPL010000017">
    <property type="protein sequence ID" value="MCU7695018.1"/>
    <property type="molecule type" value="Genomic_DNA"/>
</dbReference>
<name>A0AAE3IQ46_9BACT</name>
<gene>
    <name evidence="1" type="ORF">OD355_10860</name>
</gene>
<organism evidence="1 2">
    <name type="scientific">Haoranjiania flava</name>
    <dbReference type="NCBI Taxonomy" id="1856322"/>
    <lineage>
        <taxon>Bacteria</taxon>
        <taxon>Pseudomonadati</taxon>
        <taxon>Bacteroidota</taxon>
        <taxon>Chitinophagia</taxon>
        <taxon>Chitinophagales</taxon>
        <taxon>Chitinophagaceae</taxon>
        <taxon>Haoranjiania</taxon>
    </lineage>
</organism>
<comment type="caution">
    <text evidence="1">The sequence shown here is derived from an EMBL/GenBank/DDBJ whole genome shotgun (WGS) entry which is preliminary data.</text>
</comment>
<proteinExistence type="predicted"/>
<accession>A0AAE3IQ46</accession>
<evidence type="ECO:0000313" key="1">
    <source>
        <dbReference type="EMBL" id="MCU7695018.1"/>
    </source>
</evidence>
<dbReference type="Proteomes" id="UP001209317">
    <property type="component" value="Unassembled WGS sequence"/>
</dbReference>
<dbReference type="PROSITE" id="PS51257">
    <property type="entry name" value="PROKAR_LIPOPROTEIN"/>
    <property type="match status" value="1"/>
</dbReference>
<evidence type="ECO:0000313" key="2">
    <source>
        <dbReference type="Proteomes" id="UP001209317"/>
    </source>
</evidence>
<protein>
    <submittedName>
        <fullName evidence="1">Uncharacterized protein</fullName>
    </submittedName>
</protein>
<reference evidence="1" key="1">
    <citation type="submission" date="2022-10" db="EMBL/GenBank/DDBJ databases">
        <authorList>
            <person name="Kim H.S."/>
            <person name="Kim J.-S."/>
            <person name="Suh M.K."/>
            <person name="Eom M.K."/>
            <person name="Lee J.-S."/>
        </authorList>
    </citation>
    <scope>NUCLEOTIDE SEQUENCE</scope>
    <source>
        <strain evidence="1">LIP-5</strain>
    </source>
</reference>